<dbReference type="EMBL" id="JH431806">
    <property type="status" value="NOT_ANNOTATED_CDS"/>
    <property type="molecule type" value="Genomic_DNA"/>
</dbReference>
<dbReference type="Proteomes" id="UP000014500">
    <property type="component" value="Unassembled WGS sequence"/>
</dbReference>
<dbReference type="EnsemblMetazoa" id="SMAR014225-RA">
    <property type="protein sequence ID" value="SMAR014225-PA"/>
    <property type="gene ID" value="SMAR014225"/>
</dbReference>
<reference evidence="2" key="1">
    <citation type="submission" date="2011-05" db="EMBL/GenBank/DDBJ databases">
        <authorList>
            <person name="Richards S.R."/>
            <person name="Qu J."/>
            <person name="Jiang H."/>
            <person name="Jhangiani S.N."/>
            <person name="Agravi P."/>
            <person name="Goodspeed R."/>
            <person name="Gross S."/>
            <person name="Mandapat C."/>
            <person name="Jackson L."/>
            <person name="Mathew T."/>
            <person name="Pu L."/>
            <person name="Thornton R."/>
            <person name="Saada N."/>
            <person name="Wilczek-Boney K.B."/>
            <person name="Lee S."/>
            <person name="Kovar C."/>
            <person name="Wu Y."/>
            <person name="Scherer S.E."/>
            <person name="Worley K.C."/>
            <person name="Muzny D.M."/>
            <person name="Gibbs R."/>
        </authorList>
    </citation>
    <scope>NUCLEOTIDE SEQUENCE</scope>
    <source>
        <strain evidence="2">Brora</strain>
    </source>
</reference>
<organism evidence="1 2">
    <name type="scientific">Strigamia maritima</name>
    <name type="common">European centipede</name>
    <name type="synonym">Geophilus maritimus</name>
    <dbReference type="NCBI Taxonomy" id="126957"/>
    <lineage>
        <taxon>Eukaryota</taxon>
        <taxon>Metazoa</taxon>
        <taxon>Ecdysozoa</taxon>
        <taxon>Arthropoda</taxon>
        <taxon>Myriapoda</taxon>
        <taxon>Chilopoda</taxon>
        <taxon>Pleurostigmophora</taxon>
        <taxon>Geophilomorpha</taxon>
        <taxon>Linotaeniidae</taxon>
        <taxon>Strigamia</taxon>
    </lineage>
</organism>
<sequence length="315" mass="36220">MYHDSGRNSTGAVLVHVAYFDWTCGAPFTGVLKKNYCDVIDTFIEHYRCNRADDDLYGSCRAADKRHLWMQAALKIIPLKEEQFYFHGTNREFPAFRPTRLVATNKGFFINVATDKLGLVSLIWRHVVWEWSHLAFQGREAGKVFLIGVIYLLNMVESKKPKPETQIGCKQALPENFVYQLKSTSYSCCLFDFAVTFNERIILGYLWDQKYCPLNARFPLGRKCNQPMEILPYSVRTMTKLDVPHETTPWGTPTPESDSKVHKSQNSTFLVSSTTSVNTKVTKVTLEKRQIQLKRHFSIRRRDLSFSGLNAPSVL</sequence>
<dbReference type="AlphaFoldDB" id="T1JK45"/>
<evidence type="ECO:0000313" key="2">
    <source>
        <dbReference type="Proteomes" id="UP000014500"/>
    </source>
</evidence>
<dbReference type="HOGENOM" id="CLU_883745_0_0_1"/>
<protein>
    <submittedName>
        <fullName evidence="1">Uncharacterized protein</fullName>
    </submittedName>
</protein>
<keyword evidence="2" id="KW-1185">Reference proteome</keyword>
<proteinExistence type="predicted"/>
<evidence type="ECO:0000313" key="1">
    <source>
        <dbReference type="EnsemblMetazoa" id="SMAR014225-PA"/>
    </source>
</evidence>
<name>T1JK45_STRMM</name>
<accession>T1JK45</accession>
<reference evidence="1" key="2">
    <citation type="submission" date="2015-02" db="UniProtKB">
        <authorList>
            <consortium name="EnsemblMetazoa"/>
        </authorList>
    </citation>
    <scope>IDENTIFICATION</scope>
</reference>